<feature type="region of interest" description="Disordered" evidence="1">
    <location>
        <begin position="1"/>
        <end position="51"/>
    </location>
</feature>
<name>A0A426PX39_9CORY</name>
<evidence type="ECO:0000313" key="2">
    <source>
        <dbReference type="EMBL" id="RRO86010.1"/>
    </source>
</evidence>
<sequence length="116" mass="12815">MFECILGGTGSEPRDPGKKRMRKSLSSRDVGRGAGEKGSDVPTSTLGGVGRDEVYEAAEHTTAPLDPFMTRLMAQELPIMDSTSRQRVNTILREWEGPQITDPADLPEEIRRIMDL</sequence>
<comment type="caution">
    <text evidence="2">The sequence shown here is derived from an EMBL/GenBank/DDBJ whole genome shotgun (WGS) entry which is preliminary data.</text>
</comment>
<dbReference type="RefSeq" id="WP_125173342.1">
    <property type="nucleotide sequence ID" value="NZ_JAUKFU010000309.1"/>
</dbReference>
<dbReference type="EMBL" id="PQNK01000014">
    <property type="protein sequence ID" value="RRO86010.1"/>
    <property type="molecule type" value="Genomic_DNA"/>
</dbReference>
<reference evidence="2 3" key="1">
    <citation type="submission" date="2018-01" db="EMBL/GenBank/DDBJ databases">
        <title>Twenty Corynebacterium bovis Genomes.</title>
        <authorList>
            <person name="Gulvik C.A."/>
        </authorList>
    </citation>
    <scope>NUCLEOTIDE SEQUENCE [LARGE SCALE GENOMIC DNA]</scope>
    <source>
        <strain evidence="2 3">F6900</strain>
    </source>
</reference>
<protein>
    <submittedName>
        <fullName evidence="2">Uncharacterized protein</fullName>
    </submittedName>
</protein>
<evidence type="ECO:0000313" key="3">
    <source>
        <dbReference type="Proteomes" id="UP000276526"/>
    </source>
</evidence>
<feature type="compositionally biased region" description="Basic and acidic residues" evidence="1">
    <location>
        <begin position="29"/>
        <end position="39"/>
    </location>
</feature>
<proteinExistence type="predicted"/>
<dbReference type="AlphaFoldDB" id="A0A426PX39"/>
<evidence type="ECO:0000256" key="1">
    <source>
        <dbReference type="SAM" id="MobiDB-lite"/>
    </source>
</evidence>
<dbReference type="Proteomes" id="UP000276526">
    <property type="component" value="Unassembled WGS sequence"/>
</dbReference>
<gene>
    <name evidence="2" type="ORF">CXF48_08670</name>
</gene>
<accession>A0A426PX39</accession>
<organism evidence="2 3">
    <name type="scientific">Corynebacterium bovis</name>
    <dbReference type="NCBI Taxonomy" id="36808"/>
    <lineage>
        <taxon>Bacteria</taxon>
        <taxon>Bacillati</taxon>
        <taxon>Actinomycetota</taxon>
        <taxon>Actinomycetes</taxon>
        <taxon>Mycobacteriales</taxon>
        <taxon>Corynebacteriaceae</taxon>
        <taxon>Corynebacterium</taxon>
    </lineage>
</organism>